<gene>
    <name evidence="17" type="primary">rbsK</name>
    <name evidence="16" type="synonym">deoC</name>
    <name evidence="19" type="ORF">SAMN02745216_01571</name>
</gene>
<feature type="binding site" evidence="17">
    <location>
        <position position="187"/>
    </location>
    <ligand>
        <name>ATP</name>
        <dbReference type="ChEBI" id="CHEBI:30616"/>
    </ligand>
</feature>
<feature type="binding site" evidence="17">
    <location>
        <position position="288"/>
    </location>
    <ligand>
        <name>K(+)</name>
        <dbReference type="ChEBI" id="CHEBI:29103"/>
    </ligand>
</feature>
<evidence type="ECO:0000256" key="13">
    <source>
        <dbReference type="ARBA" id="ARBA00048791"/>
    </source>
</evidence>
<comment type="catalytic activity">
    <reaction evidence="17">
        <text>D-ribose + ATP = D-ribose 5-phosphate + ADP + H(+)</text>
        <dbReference type="Rhea" id="RHEA:13697"/>
        <dbReference type="ChEBI" id="CHEBI:15378"/>
        <dbReference type="ChEBI" id="CHEBI:30616"/>
        <dbReference type="ChEBI" id="CHEBI:47013"/>
        <dbReference type="ChEBI" id="CHEBI:78346"/>
        <dbReference type="ChEBI" id="CHEBI:456216"/>
        <dbReference type="EC" id="2.7.1.15"/>
    </reaction>
</comment>
<evidence type="ECO:0000256" key="12">
    <source>
        <dbReference type="ARBA" id="ARBA00023277"/>
    </source>
</evidence>
<dbReference type="EC" id="4.1.2.4" evidence="16"/>
<keyword evidence="10 16" id="KW-0456">Lyase</keyword>
<evidence type="ECO:0000256" key="9">
    <source>
        <dbReference type="ARBA" id="ARBA00022958"/>
    </source>
</evidence>
<name>A0A1M6IZ70_9BACT</name>
<comment type="subcellular location">
    <subcellularLocation>
        <location evidence="16">Cytoplasm</location>
    </subcellularLocation>
</comment>
<keyword evidence="12 17" id="KW-0119">Carbohydrate metabolism</keyword>
<keyword evidence="5 17" id="KW-0547">Nucleotide-binding</keyword>
<dbReference type="CDD" id="cd01174">
    <property type="entry name" value="ribokinase"/>
    <property type="match status" value="1"/>
</dbReference>
<feature type="binding site" evidence="17">
    <location>
        <position position="251"/>
    </location>
    <ligand>
        <name>K(+)</name>
        <dbReference type="ChEBI" id="CHEBI:29103"/>
    </ligand>
</feature>
<dbReference type="FunFam" id="3.40.1190.20:FF:000010">
    <property type="entry name" value="Ribokinase"/>
    <property type="match status" value="1"/>
</dbReference>
<keyword evidence="6 17" id="KW-0418">Kinase</keyword>
<comment type="function">
    <text evidence="17">Catalyzes the phosphorylation of ribose at O-5 in a reaction requiring ATP and magnesium. The resulting D-ribose-5-phosphate can then be used either for sythesis of nucleotides, histidine, and tryptophan, or as a component of the pentose phosphate pathway.</text>
</comment>
<dbReference type="GO" id="GO:0004139">
    <property type="term" value="F:deoxyribose-phosphate aldolase activity"/>
    <property type="evidence" value="ECO:0007669"/>
    <property type="project" value="UniProtKB-UniRule"/>
</dbReference>
<dbReference type="InterPro" id="IPR013785">
    <property type="entry name" value="Aldolase_TIM"/>
</dbReference>
<feature type="binding site" evidence="17">
    <location>
        <begin position="223"/>
        <end position="228"/>
    </location>
    <ligand>
        <name>ATP</name>
        <dbReference type="ChEBI" id="CHEBI:30616"/>
    </ligand>
</feature>
<evidence type="ECO:0000313" key="20">
    <source>
        <dbReference type="Proteomes" id="UP000183994"/>
    </source>
</evidence>
<dbReference type="RefSeq" id="WP_170868299.1">
    <property type="nucleotide sequence ID" value="NZ_FQZU01000007.1"/>
</dbReference>
<dbReference type="InterPro" id="IPR002915">
    <property type="entry name" value="DeoC/FbaB/LacD_aldolase"/>
</dbReference>
<dbReference type="Pfam" id="PF00294">
    <property type="entry name" value="PfkB"/>
    <property type="match status" value="1"/>
</dbReference>
<evidence type="ECO:0000256" key="15">
    <source>
        <dbReference type="ARBA" id="ARBA00056337"/>
    </source>
</evidence>
<feature type="binding site" evidence="17">
    <location>
        <position position="285"/>
    </location>
    <ligand>
        <name>K(+)</name>
        <dbReference type="ChEBI" id="CHEBI:29103"/>
    </ligand>
</feature>
<dbReference type="EC" id="2.7.1.15" evidence="17"/>
<feature type="active site" description="Proton acceptor" evidence="17">
    <location>
        <position position="255"/>
    </location>
</feature>
<dbReference type="GO" id="GO:0006018">
    <property type="term" value="P:2-deoxyribose 1-phosphate catabolic process"/>
    <property type="evidence" value="ECO:0007669"/>
    <property type="project" value="UniProtKB-UniRule"/>
</dbReference>
<accession>A0A1M6IZ70</accession>
<dbReference type="Pfam" id="PF01791">
    <property type="entry name" value="DeoC"/>
    <property type="match status" value="1"/>
</dbReference>
<comment type="function">
    <text evidence="15 16">Catalyzes a reversible aldol reaction between acetaldehyde and D-glyceraldehyde 3-phosphate to generate 2-deoxy-D-ribose 5-phosphate.</text>
</comment>
<dbReference type="SUPFAM" id="SSF51569">
    <property type="entry name" value="Aldolase"/>
    <property type="match status" value="1"/>
</dbReference>
<evidence type="ECO:0000256" key="4">
    <source>
        <dbReference type="ARBA" id="ARBA00022723"/>
    </source>
</evidence>
<evidence type="ECO:0000313" key="19">
    <source>
        <dbReference type="EMBL" id="SHJ39667.1"/>
    </source>
</evidence>
<sequence length="544" mass="57022">MTGPKICVVGACNIDLISYVERLPVLGETLHGKKFSMGFGGKGANQAVMAAKLGGEVAMVGKLGRDVFCENTLANFKKLGVNVSHVHFTDEAFSGVAPIAVDDNGANAIIIVTGANDLLSVEEIRAAESAIAKSSVLVCQLEIPMDLNLEAMRIARKNNVSTIFNPAPARPDLPDELYQLSDIFCPNESETEILTGMPVETMEQAEQAAKALLDRGPKTVILTLGERGCLLVDNEGARHIPTRKVEAMDTTGAGDCFVGSLAFFLAAGKPLEDAINRANKIAAVSVCGQGTQSSFPDASGLDPEILSDIQTAESQAPAMSARNLAQYIDHTLLKPEAPLSAFDKICEEAILHRFRSVCVNSCKVSYIAEKLKGSGVETCAVVGFPLGAMSTPAKAFEAKQAVMDGAAELDMVINMGALKSGDFDAVFNDIKAVRDAAPLPIILKVIIETCLLTDEEKARACRIAKAADADFVKTSTGFSTGGATLEDIALMRETVGPYMGVKASGGIKDAKTAIAMIEAGATRIGAGAGVEIVSGLKGEASGDY</sequence>
<dbReference type="GO" id="GO:0046872">
    <property type="term" value="F:metal ion binding"/>
    <property type="evidence" value="ECO:0007669"/>
    <property type="project" value="UniProtKB-KW"/>
</dbReference>
<evidence type="ECO:0000256" key="7">
    <source>
        <dbReference type="ARBA" id="ARBA00022840"/>
    </source>
</evidence>
<keyword evidence="3 17" id="KW-0808">Transferase</keyword>
<dbReference type="GO" id="GO:0005524">
    <property type="term" value="F:ATP binding"/>
    <property type="evidence" value="ECO:0007669"/>
    <property type="project" value="UniProtKB-UniRule"/>
</dbReference>
<comment type="subunit">
    <text evidence="17">Homodimer.</text>
</comment>
<keyword evidence="9 17" id="KW-0630">Potassium</keyword>
<dbReference type="GO" id="GO:0019303">
    <property type="term" value="P:D-ribose catabolic process"/>
    <property type="evidence" value="ECO:0007669"/>
    <property type="project" value="UniProtKB-UniRule"/>
</dbReference>
<dbReference type="InterPro" id="IPR011343">
    <property type="entry name" value="DeoC"/>
</dbReference>
<keyword evidence="7 17" id="KW-0067">ATP-binding</keyword>
<dbReference type="SUPFAM" id="SSF53613">
    <property type="entry name" value="Ribokinase-like"/>
    <property type="match status" value="1"/>
</dbReference>
<feature type="active site" description="Proton donor/acceptor" evidence="16">
    <location>
        <position position="410"/>
    </location>
</feature>
<feature type="binding site" evidence="17">
    <location>
        <position position="290"/>
    </location>
    <ligand>
        <name>K(+)</name>
        <dbReference type="ChEBI" id="CHEBI:29103"/>
    </ligand>
</feature>
<dbReference type="HAMAP" id="MF_01987">
    <property type="entry name" value="Ribokinase"/>
    <property type="match status" value="1"/>
</dbReference>
<dbReference type="InterPro" id="IPR028581">
    <property type="entry name" value="DeoC_typeI"/>
</dbReference>
<dbReference type="CDD" id="cd00959">
    <property type="entry name" value="DeoC"/>
    <property type="match status" value="1"/>
</dbReference>
<feature type="binding site" evidence="17">
    <location>
        <position position="294"/>
    </location>
    <ligand>
        <name>K(+)</name>
        <dbReference type="ChEBI" id="CHEBI:29103"/>
    </ligand>
</feature>
<evidence type="ECO:0000259" key="18">
    <source>
        <dbReference type="Pfam" id="PF00294"/>
    </source>
</evidence>
<proteinExistence type="inferred from homology"/>
<feature type="binding site" evidence="17">
    <location>
        <position position="142"/>
    </location>
    <ligand>
        <name>substrate</name>
    </ligand>
</feature>
<comment type="activity regulation">
    <text evidence="17">Activated by a monovalent cation that binds near, but not in, the active site. The most likely occupant of the site in vivo is potassium. Ion binding induces a conformational change that may alter substrate affinity.</text>
</comment>
<dbReference type="NCBIfam" id="TIGR02152">
    <property type="entry name" value="D_ribokin_bact"/>
    <property type="match status" value="1"/>
</dbReference>
<feature type="domain" description="Carbohydrate kinase PfkB" evidence="18">
    <location>
        <begin position="5"/>
        <end position="297"/>
    </location>
</feature>
<dbReference type="NCBIfam" id="TIGR00126">
    <property type="entry name" value="deoC"/>
    <property type="match status" value="1"/>
</dbReference>
<evidence type="ECO:0000256" key="3">
    <source>
        <dbReference type="ARBA" id="ARBA00022679"/>
    </source>
</evidence>
<feature type="binding site" evidence="17">
    <location>
        <position position="249"/>
    </location>
    <ligand>
        <name>K(+)</name>
        <dbReference type="ChEBI" id="CHEBI:29103"/>
    </ligand>
</feature>
<dbReference type="HAMAP" id="MF_00114">
    <property type="entry name" value="DeoC_type1"/>
    <property type="match status" value="1"/>
</dbReference>
<comment type="pathway">
    <text evidence="17">Carbohydrate metabolism; D-ribose degradation; D-ribose 5-phosphate from beta-D-ribopyranose: step 2/2.</text>
</comment>
<evidence type="ECO:0000256" key="10">
    <source>
        <dbReference type="ARBA" id="ARBA00023239"/>
    </source>
</evidence>
<evidence type="ECO:0000256" key="6">
    <source>
        <dbReference type="ARBA" id="ARBA00022777"/>
    </source>
</evidence>
<dbReference type="AlphaFoldDB" id="A0A1M6IZ70"/>
<evidence type="ECO:0000256" key="5">
    <source>
        <dbReference type="ARBA" id="ARBA00022741"/>
    </source>
</evidence>
<organism evidence="19 20">
    <name type="scientific">Desulfatibacillum alkenivorans DSM 16219</name>
    <dbReference type="NCBI Taxonomy" id="1121393"/>
    <lineage>
        <taxon>Bacteria</taxon>
        <taxon>Pseudomonadati</taxon>
        <taxon>Thermodesulfobacteriota</taxon>
        <taxon>Desulfobacteria</taxon>
        <taxon>Desulfobacterales</taxon>
        <taxon>Desulfatibacillaceae</taxon>
        <taxon>Desulfatibacillum</taxon>
    </lineage>
</organism>
<dbReference type="UniPathway" id="UPA00002">
    <property type="reaction ID" value="UER00468"/>
</dbReference>
<feature type="active site" description="Schiff-base intermediate with acetaldehyde" evidence="16">
    <location>
        <position position="473"/>
    </location>
</feature>
<comment type="similarity">
    <text evidence="1 16">Belongs to the DeoC/FbaB aldolase family. DeoC type 1 subfamily.</text>
</comment>
<feature type="binding site" evidence="17">
    <location>
        <position position="255"/>
    </location>
    <ligand>
        <name>substrate</name>
    </ligand>
</feature>
<protein>
    <recommendedName>
        <fullName evidence="16 17">Multifunctional fusion protein</fullName>
    </recommendedName>
    <domain>
        <recommendedName>
            <fullName evidence="16">Deoxyribose-phosphate aldolase</fullName>
            <shortName evidence="16">DERA</shortName>
            <ecNumber evidence="16">4.1.2.4</ecNumber>
        </recommendedName>
        <alternativeName>
            <fullName evidence="16">2-deoxy-D-ribose 5-phosphate aldolase</fullName>
        </alternativeName>
        <alternativeName>
            <fullName evidence="16">Phosphodeoxyriboaldolase</fullName>
            <shortName evidence="16">Deoxyriboaldolase</shortName>
        </alternativeName>
    </domain>
    <domain>
        <recommendedName>
            <fullName evidence="17">Ribokinase</fullName>
            <shortName evidence="17">RK</shortName>
            <ecNumber evidence="17">2.7.1.15</ecNumber>
        </recommendedName>
    </domain>
</protein>
<dbReference type="PANTHER" id="PTHR10584">
    <property type="entry name" value="SUGAR KINASE"/>
    <property type="match status" value="1"/>
</dbReference>
<keyword evidence="2 16" id="KW-0963">Cytoplasm</keyword>
<dbReference type="Gene3D" id="3.20.20.70">
    <property type="entry name" value="Aldolase class I"/>
    <property type="match status" value="1"/>
</dbReference>
<keyword evidence="4 17" id="KW-0479">Metal-binding</keyword>
<feature type="binding site" evidence="17">
    <location>
        <begin position="41"/>
        <end position="45"/>
    </location>
    <ligand>
        <name>substrate</name>
    </ligand>
</feature>
<dbReference type="FunFam" id="3.20.20.70:FF:000044">
    <property type="entry name" value="Deoxyribose-phosphate aldolase"/>
    <property type="match status" value="1"/>
</dbReference>
<dbReference type="UniPathway" id="UPA00916">
    <property type="reaction ID" value="UER00889"/>
</dbReference>
<keyword evidence="8 17" id="KW-0460">Magnesium</keyword>
<dbReference type="SMART" id="SM01133">
    <property type="entry name" value="DeoC"/>
    <property type="match status" value="1"/>
</dbReference>
<comment type="catalytic activity">
    <reaction evidence="14">
        <text>2-deoxy-D-ribose + ATP = 2-deoxy-D-ribose 5-phosphate + ADP + H(+)</text>
        <dbReference type="Rhea" id="RHEA:30871"/>
        <dbReference type="ChEBI" id="CHEBI:15378"/>
        <dbReference type="ChEBI" id="CHEBI:30616"/>
        <dbReference type="ChEBI" id="CHEBI:62877"/>
        <dbReference type="ChEBI" id="CHEBI:90761"/>
        <dbReference type="ChEBI" id="CHEBI:456216"/>
        <dbReference type="EC" id="2.7.1.229"/>
    </reaction>
    <physiologicalReaction direction="left-to-right" evidence="14">
        <dbReference type="Rhea" id="RHEA:30872"/>
    </physiologicalReaction>
</comment>
<evidence type="ECO:0000256" key="2">
    <source>
        <dbReference type="ARBA" id="ARBA00022490"/>
    </source>
</evidence>
<comment type="caution">
    <text evidence="17">Lacks conserved residue(s) required for the propagation of feature annotation.</text>
</comment>
<feature type="active site" description="Proton donor/acceptor" evidence="16">
    <location>
        <position position="502"/>
    </location>
</feature>
<evidence type="ECO:0000256" key="16">
    <source>
        <dbReference type="HAMAP-Rule" id="MF_00114"/>
    </source>
</evidence>
<dbReference type="InterPro" id="IPR002139">
    <property type="entry name" value="Ribo/fructo_kinase"/>
</dbReference>
<dbReference type="GO" id="GO:0005829">
    <property type="term" value="C:cytosol"/>
    <property type="evidence" value="ECO:0007669"/>
    <property type="project" value="TreeGrafter"/>
</dbReference>
<comment type="catalytic activity">
    <reaction evidence="13 16">
        <text>2-deoxy-D-ribose 5-phosphate = D-glyceraldehyde 3-phosphate + acetaldehyde</text>
        <dbReference type="Rhea" id="RHEA:12821"/>
        <dbReference type="ChEBI" id="CHEBI:15343"/>
        <dbReference type="ChEBI" id="CHEBI:59776"/>
        <dbReference type="ChEBI" id="CHEBI:62877"/>
        <dbReference type="EC" id="4.1.2.4"/>
    </reaction>
</comment>
<dbReference type="InterPro" id="IPR011877">
    <property type="entry name" value="Ribokinase"/>
</dbReference>
<comment type="cofactor">
    <cofactor evidence="17">
        <name>Mg(2+)</name>
        <dbReference type="ChEBI" id="CHEBI:18420"/>
    </cofactor>
    <text evidence="17">Requires a divalent cation, most likely magnesium in vivo, as an electrophilic catalyst to aid phosphoryl group transfer. It is the chelate of the metal and the nucleotide that is the actual substrate.</text>
</comment>
<feature type="binding site" evidence="17">
    <location>
        <position position="279"/>
    </location>
    <ligand>
        <name>ATP</name>
        <dbReference type="ChEBI" id="CHEBI:30616"/>
    </ligand>
</feature>
<evidence type="ECO:0000256" key="11">
    <source>
        <dbReference type="ARBA" id="ARBA00023270"/>
    </source>
</evidence>
<dbReference type="Proteomes" id="UP000183994">
    <property type="component" value="Unassembled WGS sequence"/>
</dbReference>
<comment type="pathway">
    <text evidence="16">Carbohydrate degradation; 2-deoxy-D-ribose 1-phosphate degradation; D-glyceraldehyde 3-phosphate and acetaldehyde from 2-deoxy-alpha-D-ribose 1-phosphate: step 2/2.</text>
</comment>
<dbReference type="STRING" id="1121393.SAMN02745216_01571"/>
<keyword evidence="20" id="KW-1185">Reference proteome</keyword>
<evidence type="ECO:0000256" key="17">
    <source>
        <dbReference type="HAMAP-Rule" id="MF_01987"/>
    </source>
</evidence>
<keyword evidence="11 16" id="KW-0704">Schiff base</keyword>
<feature type="binding site" evidence="17">
    <location>
        <begin position="13"/>
        <end position="15"/>
    </location>
    <ligand>
        <name>substrate</name>
    </ligand>
</feature>
<dbReference type="Gene3D" id="3.40.1190.20">
    <property type="match status" value="1"/>
</dbReference>
<comment type="similarity">
    <text evidence="17">Belongs to the carbohydrate kinase PfkB family. Ribokinase subfamily.</text>
</comment>
<evidence type="ECO:0000256" key="1">
    <source>
        <dbReference type="ARBA" id="ARBA00010936"/>
    </source>
</evidence>
<evidence type="ECO:0000256" key="8">
    <source>
        <dbReference type="ARBA" id="ARBA00022842"/>
    </source>
</evidence>
<dbReference type="GO" id="GO:0009264">
    <property type="term" value="P:deoxyribonucleotide catabolic process"/>
    <property type="evidence" value="ECO:0007669"/>
    <property type="project" value="UniProtKB-UniRule"/>
</dbReference>
<dbReference type="InterPro" id="IPR029056">
    <property type="entry name" value="Ribokinase-like"/>
</dbReference>
<evidence type="ECO:0000256" key="14">
    <source>
        <dbReference type="ARBA" id="ARBA00051363"/>
    </source>
</evidence>
<dbReference type="InterPro" id="IPR011611">
    <property type="entry name" value="PfkB_dom"/>
</dbReference>
<dbReference type="EMBL" id="FQZU01000007">
    <property type="protein sequence ID" value="SHJ39667.1"/>
    <property type="molecule type" value="Genomic_DNA"/>
</dbReference>
<dbReference type="PRINTS" id="PR00990">
    <property type="entry name" value="RIBOKINASE"/>
</dbReference>
<dbReference type="GO" id="GO:0004747">
    <property type="term" value="F:ribokinase activity"/>
    <property type="evidence" value="ECO:0007669"/>
    <property type="project" value="UniProtKB-UniRule"/>
</dbReference>
<feature type="binding site" evidence="17">
    <location>
        <begin position="254"/>
        <end position="255"/>
    </location>
    <ligand>
        <name>ATP</name>
        <dbReference type="ChEBI" id="CHEBI:30616"/>
    </ligand>
</feature>
<reference evidence="20" key="1">
    <citation type="submission" date="2016-11" db="EMBL/GenBank/DDBJ databases">
        <authorList>
            <person name="Varghese N."/>
            <person name="Submissions S."/>
        </authorList>
    </citation>
    <scope>NUCLEOTIDE SEQUENCE [LARGE SCALE GENOMIC DNA]</scope>
    <source>
        <strain evidence="20">DSM 16219</strain>
    </source>
</reference>
<dbReference type="PANTHER" id="PTHR10584:SF166">
    <property type="entry name" value="RIBOKINASE"/>
    <property type="match status" value="1"/>
</dbReference>